<dbReference type="OrthoDB" id="1633927at2"/>
<reference evidence="1 2" key="1">
    <citation type="submission" date="2017-04" db="EMBL/GenBank/DDBJ databases">
        <authorList>
            <person name="Afonso C.L."/>
            <person name="Miller P.J."/>
            <person name="Scott M.A."/>
            <person name="Spackman E."/>
            <person name="Goraichik I."/>
            <person name="Dimitrov K.M."/>
            <person name="Suarez D.L."/>
            <person name="Swayne D.E."/>
        </authorList>
    </citation>
    <scope>NUCLEOTIDE SEQUENCE [LARGE SCALE GENOMIC DNA]</scope>
    <source>
        <strain evidence="1 2">DSM 11270</strain>
    </source>
</reference>
<dbReference type="Proteomes" id="UP000192731">
    <property type="component" value="Unassembled WGS sequence"/>
</dbReference>
<proteinExistence type="predicted"/>
<dbReference type="STRING" id="656914.SAMN00017405_0006"/>
<evidence type="ECO:0000313" key="2">
    <source>
        <dbReference type="Proteomes" id="UP000192731"/>
    </source>
</evidence>
<dbReference type="AlphaFoldDB" id="A0A1W1VJL8"/>
<evidence type="ECO:0008006" key="3">
    <source>
        <dbReference type="Google" id="ProtNLM"/>
    </source>
</evidence>
<name>A0A1W1VJL8_DESTI</name>
<accession>A0A1W1VJL8</accession>
<protein>
    <recommendedName>
        <fullName evidence="3">DUF2935 domain-containing protein</fullName>
    </recommendedName>
</protein>
<evidence type="ECO:0000313" key="1">
    <source>
        <dbReference type="EMBL" id="SMB93251.1"/>
    </source>
</evidence>
<gene>
    <name evidence="1" type="ORF">SAMN00017405_0006</name>
</gene>
<dbReference type="Gene3D" id="1.20.1260.120">
    <property type="entry name" value="Protein of unknown function DUF2935"/>
    <property type="match status" value="1"/>
</dbReference>
<dbReference type="InterPro" id="IPR021328">
    <property type="entry name" value="CotB-like"/>
</dbReference>
<dbReference type="EMBL" id="FWWT01000022">
    <property type="protein sequence ID" value="SMB93251.1"/>
    <property type="molecule type" value="Genomic_DNA"/>
</dbReference>
<dbReference type="RefSeq" id="WP_084053783.1">
    <property type="nucleotide sequence ID" value="NZ_FWWT01000022.1"/>
</dbReference>
<organism evidence="1 2">
    <name type="scientific">Desulfonispora thiosulfatigenes DSM 11270</name>
    <dbReference type="NCBI Taxonomy" id="656914"/>
    <lineage>
        <taxon>Bacteria</taxon>
        <taxon>Bacillati</taxon>
        <taxon>Bacillota</taxon>
        <taxon>Clostridia</taxon>
        <taxon>Eubacteriales</taxon>
        <taxon>Peptococcaceae</taxon>
        <taxon>Desulfonispora</taxon>
    </lineage>
</organism>
<dbReference type="Pfam" id="PF11155">
    <property type="entry name" value="DUF2935"/>
    <property type="match status" value="2"/>
</dbReference>
<keyword evidence="2" id="KW-1185">Reference proteome</keyword>
<dbReference type="SUPFAM" id="SSF158430">
    <property type="entry name" value="Bacillus cereus metalloprotein-like"/>
    <property type="match status" value="2"/>
</dbReference>
<sequence>MLSRERYIQKSLETNLFFARIMKDHALFLALGFTPKDANLMQMALQFKSSYSILLTRVTSLSNGLISKNVLESGEIVTEYTLLAEQMTQDYTGVPINTNITKAQLDLMGGTPGYINPMLDQQVFMLNQEAINLTTSFIQFKSKVLFDVLECRLFTRNYPLMIDHLIEEANFYVEILRSLQNYQNAYKKKDAKVLALFWNDIMSEHAKFMRGMFDPTEKDLIEKANYFAHEFEELVEESQEDDYLIESLEETREIIKFKTSGLEGLLSCKIKSIIVPLLGDHVLREANHYLRVLKEEKKGR</sequence>